<evidence type="ECO:0000313" key="4">
    <source>
        <dbReference type="Proteomes" id="UP000593579"/>
    </source>
</evidence>
<organism evidence="3 4">
    <name type="scientific">Gossypium gossypioides</name>
    <name type="common">Mexican cotton</name>
    <name type="synonym">Selera gossypioides</name>
    <dbReference type="NCBI Taxonomy" id="34282"/>
    <lineage>
        <taxon>Eukaryota</taxon>
        <taxon>Viridiplantae</taxon>
        <taxon>Streptophyta</taxon>
        <taxon>Embryophyta</taxon>
        <taxon>Tracheophyta</taxon>
        <taxon>Spermatophyta</taxon>
        <taxon>Magnoliopsida</taxon>
        <taxon>eudicotyledons</taxon>
        <taxon>Gunneridae</taxon>
        <taxon>Pentapetalae</taxon>
        <taxon>rosids</taxon>
        <taxon>malvids</taxon>
        <taxon>Malvales</taxon>
        <taxon>Malvaceae</taxon>
        <taxon>Malvoideae</taxon>
        <taxon>Gossypium</taxon>
    </lineage>
</organism>
<accession>A0A7J9C218</accession>
<sequence length="108" mass="12468">MLDDPTTEGFPHLKHLKLYNVSDIKVVINLVSCLESLSLNYLMNLETICEGQLKAECFGRLRFLTVGECKRLKNLLSFSIAKGLRQLEEIFVLLMQKHEKDNSRRGRD</sequence>
<proteinExistence type="predicted"/>
<dbReference type="PANTHER" id="PTHR33463:SF198">
    <property type="entry name" value="RPP4C3"/>
    <property type="match status" value="1"/>
</dbReference>
<feature type="domain" description="Disease resistance protein At4g27190-like leucine-rich repeats" evidence="2">
    <location>
        <begin position="25"/>
        <end position="92"/>
    </location>
</feature>
<dbReference type="Gene3D" id="3.80.10.10">
    <property type="entry name" value="Ribonuclease Inhibitor"/>
    <property type="match status" value="1"/>
</dbReference>
<dbReference type="SUPFAM" id="SSF52047">
    <property type="entry name" value="RNI-like"/>
    <property type="match status" value="1"/>
</dbReference>
<keyword evidence="4" id="KW-1185">Reference proteome</keyword>
<dbReference type="Proteomes" id="UP000593579">
    <property type="component" value="Unassembled WGS sequence"/>
</dbReference>
<keyword evidence="1" id="KW-0611">Plant defense</keyword>
<dbReference type="InterPro" id="IPR032675">
    <property type="entry name" value="LRR_dom_sf"/>
</dbReference>
<dbReference type="OrthoDB" id="1165828at2759"/>
<comment type="caution">
    <text evidence="3">The sequence shown here is derived from an EMBL/GenBank/DDBJ whole genome shotgun (WGS) entry which is preliminary data.</text>
</comment>
<name>A0A7J9C218_GOSGO</name>
<dbReference type="InterPro" id="IPR057135">
    <property type="entry name" value="At4g27190-like_LRR"/>
</dbReference>
<dbReference type="EMBL" id="JABEZY010000007">
    <property type="protein sequence ID" value="MBA0742305.1"/>
    <property type="molecule type" value="Genomic_DNA"/>
</dbReference>
<dbReference type="Pfam" id="PF23247">
    <property type="entry name" value="LRR_RPS2"/>
    <property type="match status" value="1"/>
</dbReference>
<dbReference type="AlphaFoldDB" id="A0A7J9C218"/>
<feature type="non-terminal residue" evidence="3">
    <location>
        <position position="108"/>
    </location>
</feature>
<evidence type="ECO:0000259" key="2">
    <source>
        <dbReference type="Pfam" id="PF23247"/>
    </source>
</evidence>
<reference evidence="3 4" key="1">
    <citation type="journal article" date="2019" name="Genome Biol. Evol.">
        <title>Insights into the evolution of the New World diploid cottons (Gossypium, subgenus Houzingenia) based on genome sequencing.</title>
        <authorList>
            <person name="Grover C.E."/>
            <person name="Arick M.A. 2nd"/>
            <person name="Thrash A."/>
            <person name="Conover J.L."/>
            <person name="Sanders W.S."/>
            <person name="Peterson D.G."/>
            <person name="Frelichowski J.E."/>
            <person name="Scheffler J.A."/>
            <person name="Scheffler B.E."/>
            <person name="Wendel J.F."/>
        </authorList>
    </citation>
    <scope>NUCLEOTIDE SEQUENCE [LARGE SCALE GENOMIC DNA]</scope>
    <source>
        <strain evidence="3">5</strain>
        <tissue evidence="3">Leaf</tissue>
    </source>
</reference>
<dbReference type="InterPro" id="IPR050905">
    <property type="entry name" value="Plant_NBS-LRR"/>
</dbReference>
<gene>
    <name evidence="3" type="ORF">Gogos_015373</name>
</gene>
<evidence type="ECO:0000256" key="1">
    <source>
        <dbReference type="ARBA" id="ARBA00022821"/>
    </source>
</evidence>
<evidence type="ECO:0000313" key="3">
    <source>
        <dbReference type="EMBL" id="MBA0742305.1"/>
    </source>
</evidence>
<dbReference type="PANTHER" id="PTHR33463">
    <property type="entry name" value="NB-ARC DOMAIN-CONTAINING PROTEIN-RELATED"/>
    <property type="match status" value="1"/>
</dbReference>
<protein>
    <recommendedName>
        <fullName evidence="2">Disease resistance protein At4g27190-like leucine-rich repeats domain-containing protein</fullName>
    </recommendedName>
</protein>